<dbReference type="RefSeq" id="WP_197137710.1">
    <property type="nucleotide sequence ID" value="NZ_SJPZ01000002.1"/>
</dbReference>
<feature type="chain" id="PRO_5023105029" evidence="1">
    <location>
        <begin position="28"/>
        <end position="458"/>
    </location>
</feature>
<reference evidence="3 4" key="1">
    <citation type="submission" date="2019-02" db="EMBL/GenBank/DDBJ databases">
        <title>Deep-cultivation of Planctomycetes and their phenomic and genomic characterization uncovers novel biology.</title>
        <authorList>
            <person name="Wiegand S."/>
            <person name="Jogler M."/>
            <person name="Boedeker C."/>
            <person name="Pinto D."/>
            <person name="Vollmers J."/>
            <person name="Rivas-Marin E."/>
            <person name="Kohn T."/>
            <person name="Peeters S.H."/>
            <person name="Heuer A."/>
            <person name="Rast P."/>
            <person name="Oberbeckmann S."/>
            <person name="Bunk B."/>
            <person name="Jeske O."/>
            <person name="Meyerdierks A."/>
            <person name="Storesund J.E."/>
            <person name="Kallscheuer N."/>
            <person name="Luecker S."/>
            <person name="Lage O.M."/>
            <person name="Pohl T."/>
            <person name="Merkel B.J."/>
            <person name="Hornburger P."/>
            <person name="Mueller R.-W."/>
            <person name="Bruemmer F."/>
            <person name="Labrenz M."/>
            <person name="Spormann A.M."/>
            <person name="Op Den Camp H."/>
            <person name="Overmann J."/>
            <person name="Amann R."/>
            <person name="Jetten M.S.M."/>
            <person name="Mascher T."/>
            <person name="Medema M.H."/>
            <person name="Devos D.P."/>
            <person name="Kaster A.-K."/>
            <person name="Ovreas L."/>
            <person name="Rohde M."/>
            <person name="Galperin M.Y."/>
            <person name="Jogler C."/>
        </authorList>
    </citation>
    <scope>NUCLEOTIDE SEQUENCE [LARGE SCALE GENOMIC DNA]</scope>
    <source>
        <strain evidence="3 4">V7</strain>
    </source>
</reference>
<dbReference type="EMBL" id="SJPZ01000002">
    <property type="protein sequence ID" value="TWU61675.1"/>
    <property type="molecule type" value="Genomic_DNA"/>
</dbReference>
<dbReference type="CDD" id="cd01834">
    <property type="entry name" value="SGNH_hydrolase_like_2"/>
    <property type="match status" value="1"/>
</dbReference>
<dbReference type="InterPro" id="IPR036514">
    <property type="entry name" value="SGNH_hydro_sf"/>
</dbReference>
<evidence type="ECO:0000313" key="4">
    <source>
        <dbReference type="Proteomes" id="UP000316476"/>
    </source>
</evidence>
<dbReference type="Pfam" id="PF13472">
    <property type="entry name" value="Lipase_GDSL_2"/>
    <property type="match status" value="1"/>
</dbReference>
<feature type="signal peptide" evidence="1">
    <location>
        <begin position="1"/>
        <end position="27"/>
    </location>
</feature>
<dbReference type="InterPro" id="IPR013830">
    <property type="entry name" value="SGNH_hydro"/>
</dbReference>
<dbReference type="Gene3D" id="3.40.50.1110">
    <property type="entry name" value="SGNH hydrolase"/>
    <property type="match status" value="1"/>
</dbReference>
<dbReference type="SUPFAM" id="SSF52266">
    <property type="entry name" value="SGNH hydrolase"/>
    <property type="match status" value="1"/>
</dbReference>
<evidence type="ECO:0000313" key="3">
    <source>
        <dbReference type="EMBL" id="TWU61675.1"/>
    </source>
</evidence>
<dbReference type="Proteomes" id="UP000316476">
    <property type="component" value="Unassembled WGS sequence"/>
</dbReference>
<dbReference type="GO" id="GO:0004622">
    <property type="term" value="F:phosphatidylcholine lysophospholipase activity"/>
    <property type="evidence" value="ECO:0007669"/>
    <property type="project" value="TreeGrafter"/>
</dbReference>
<proteinExistence type="predicted"/>
<keyword evidence="3" id="KW-0378">Hydrolase</keyword>
<feature type="domain" description="SGNH hydrolase-type esterase" evidence="2">
    <location>
        <begin position="79"/>
        <end position="266"/>
    </location>
</feature>
<organism evidence="3 4">
    <name type="scientific">Crateriforma conspicua</name>
    <dbReference type="NCBI Taxonomy" id="2527996"/>
    <lineage>
        <taxon>Bacteria</taxon>
        <taxon>Pseudomonadati</taxon>
        <taxon>Planctomycetota</taxon>
        <taxon>Planctomycetia</taxon>
        <taxon>Planctomycetales</taxon>
        <taxon>Planctomycetaceae</taxon>
        <taxon>Crateriforma</taxon>
    </lineage>
</organism>
<dbReference type="PANTHER" id="PTHR30383:SF5">
    <property type="entry name" value="SGNH HYDROLASE-TYPE ESTERASE DOMAIN-CONTAINING PROTEIN"/>
    <property type="match status" value="1"/>
</dbReference>
<accession>A0A5C6FHE5</accession>
<evidence type="ECO:0000259" key="2">
    <source>
        <dbReference type="Pfam" id="PF13472"/>
    </source>
</evidence>
<name>A0A5C6FHE5_9PLAN</name>
<protein>
    <submittedName>
        <fullName evidence="3">GDSL-like Lipase/Acylhydrolase</fullName>
    </submittedName>
</protein>
<evidence type="ECO:0000256" key="1">
    <source>
        <dbReference type="SAM" id="SignalP"/>
    </source>
</evidence>
<comment type="caution">
    <text evidence="3">The sequence shown here is derived from an EMBL/GenBank/DDBJ whole genome shotgun (WGS) entry which is preliminary data.</text>
</comment>
<dbReference type="InterPro" id="IPR051532">
    <property type="entry name" value="Ester_Hydrolysis_Enzymes"/>
</dbReference>
<gene>
    <name evidence="3" type="ORF">V7x_33630</name>
</gene>
<sequence length="458" mass="50886" precursor="true">MIRCSRLPLLFCSVWMAVALGFAQAKAQEAARPADPAAATYQYEAKPNDVAFEKLNPRLAPPPPAKLLLDKGDLLAIAGDSITEQRMYSRLIETYLIACMPEMEIEVRQYGWSGEKTDGFLRRMDNDCLRFQPDVVTLSYGMNDARYRPYDVTNGRWYADHYRQIVRKCQAAGAEVVVGSPGCSGKIATWVKSRSGTLDEHNQHLCALRDIAIDVADQQHVAFADVFWPMYQAKVFAPGRYPGQGWRPYEMCGRDGIHPDWAGHAIMAYAYLRALGIDGDLGRIHVDMSADTATAEGGHEVVSMKQGEVSLISHRYPFCADGPVDRDDSVRSGMTFVPFDDDLNRLMLTVSGLSGIATVTWGNQSHTYSPAQLTAGVNLAAEFTDNPFVDAFEDVSQAVAEKQAFETHQIKKVFHGQSGQKDMEKAVRETEQQRAPLAQAVRQAVRPVRHVIRIHTKG</sequence>
<dbReference type="AlphaFoldDB" id="A0A5C6FHE5"/>
<keyword evidence="1" id="KW-0732">Signal</keyword>
<dbReference type="PANTHER" id="PTHR30383">
    <property type="entry name" value="THIOESTERASE 1/PROTEASE 1/LYSOPHOSPHOLIPASE L1"/>
    <property type="match status" value="1"/>
</dbReference>